<keyword evidence="3" id="KW-0863">Zinc-finger</keyword>
<protein>
    <recommendedName>
        <fullName evidence="7">PARP-type domain-containing protein</fullName>
    </recommendedName>
</protein>
<feature type="compositionally biased region" description="Acidic residues" evidence="6">
    <location>
        <begin position="148"/>
        <end position="159"/>
    </location>
</feature>
<dbReference type="EMBL" id="JBFTWV010000055">
    <property type="protein sequence ID" value="KAL2793610.1"/>
    <property type="molecule type" value="Genomic_DNA"/>
</dbReference>
<dbReference type="SMART" id="SM01336">
    <property type="entry name" value="zf-PARP"/>
    <property type="match status" value="1"/>
</dbReference>
<dbReference type="SUPFAM" id="SSF57716">
    <property type="entry name" value="Glucocorticoid receptor-like (DNA-binding domain)"/>
    <property type="match status" value="1"/>
</dbReference>
<comment type="subcellular location">
    <subcellularLocation>
        <location evidence="1">Nucleus</location>
    </subcellularLocation>
</comment>
<feature type="domain" description="PARP-type" evidence="7">
    <location>
        <begin position="4"/>
        <end position="100"/>
    </location>
</feature>
<keyword evidence="5" id="KW-0539">Nucleus</keyword>
<evidence type="ECO:0000313" key="9">
    <source>
        <dbReference type="Proteomes" id="UP001610563"/>
    </source>
</evidence>
<keyword evidence="2" id="KW-0479">Metal-binding</keyword>
<reference evidence="8 9" key="1">
    <citation type="submission" date="2024-07" db="EMBL/GenBank/DDBJ databases">
        <title>Section-level genome sequencing and comparative genomics of Aspergillus sections Usti and Cavernicolus.</title>
        <authorList>
            <consortium name="Lawrence Berkeley National Laboratory"/>
            <person name="Nybo J.L."/>
            <person name="Vesth T.C."/>
            <person name="Theobald S."/>
            <person name="Frisvad J.C."/>
            <person name="Larsen T.O."/>
            <person name="Kjaerboelling I."/>
            <person name="Rothschild-Mancinelli K."/>
            <person name="Lyhne E.K."/>
            <person name="Kogle M.E."/>
            <person name="Barry K."/>
            <person name="Clum A."/>
            <person name="Na H."/>
            <person name="Ledsgaard L."/>
            <person name="Lin J."/>
            <person name="Lipzen A."/>
            <person name="Kuo A."/>
            <person name="Riley R."/>
            <person name="Mondo S."/>
            <person name="Labutti K."/>
            <person name="Haridas S."/>
            <person name="Pangalinan J."/>
            <person name="Salamov A.A."/>
            <person name="Simmons B.A."/>
            <person name="Magnuson J.K."/>
            <person name="Chen J."/>
            <person name="Drula E."/>
            <person name="Henrissat B."/>
            <person name="Wiebenga A."/>
            <person name="Lubbers R.J."/>
            <person name="Gomes A.C."/>
            <person name="Makela M.R."/>
            <person name="Stajich J."/>
            <person name="Grigoriev I.V."/>
            <person name="Mortensen U.H."/>
            <person name="De Vries R.P."/>
            <person name="Baker S.E."/>
            <person name="Andersen M.R."/>
        </authorList>
    </citation>
    <scope>NUCLEOTIDE SEQUENCE [LARGE SCALE GENOMIC DNA]</scope>
    <source>
        <strain evidence="8 9">CBS 209.92</strain>
    </source>
</reference>
<evidence type="ECO:0000313" key="8">
    <source>
        <dbReference type="EMBL" id="KAL2793610.1"/>
    </source>
</evidence>
<dbReference type="Pfam" id="PF00645">
    <property type="entry name" value="zf-PARP"/>
    <property type="match status" value="1"/>
</dbReference>
<evidence type="ECO:0000256" key="1">
    <source>
        <dbReference type="ARBA" id="ARBA00004123"/>
    </source>
</evidence>
<evidence type="ECO:0000256" key="3">
    <source>
        <dbReference type="ARBA" id="ARBA00022771"/>
    </source>
</evidence>
<accession>A0ABR4G3J4</accession>
<keyword evidence="9" id="KW-1185">Reference proteome</keyword>
<name>A0ABR4G3J4_9EURO</name>
<dbReference type="Proteomes" id="UP001610563">
    <property type="component" value="Unassembled WGS sequence"/>
</dbReference>
<dbReference type="InterPro" id="IPR001510">
    <property type="entry name" value="Znf_PARP"/>
</dbReference>
<sequence>MPTYRIDLAPTGRAGCTNKECKDNKVKITKGDVRVGSWVDTEKYQSFMWRHWGCVTPKMISNMIEVVGEGDDRDLDLLDGYEELPQEHQEKLARALDQGHIDDEDWNGDLELNRPGKHGFRVRGGKKKAAKAAEEEEEQGKEEKENEEKEQDEGSEEEPKENKKSTKRSRFDEEENEDEEKKPRPKRKATGYPKYVPPVSDEEEDEEDEEPVPAKAKTKAAKRGKAKKEDAASPAAKRAKRAKKNDDEAEDEPVAEKPKRGRRKKAT</sequence>
<evidence type="ECO:0000256" key="6">
    <source>
        <dbReference type="SAM" id="MobiDB-lite"/>
    </source>
</evidence>
<evidence type="ECO:0000256" key="4">
    <source>
        <dbReference type="ARBA" id="ARBA00022833"/>
    </source>
</evidence>
<proteinExistence type="predicted"/>
<comment type="caution">
    <text evidence="8">The sequence shown here is derived from an EMBL/GenBank/DDBJ whole genome shotgun (WGS) entry which is preliminary data.</text>
</comment>
<dbReference type="Gene3D" id="3.30.1740.10">
    <property type="entry name" value="Zinc finger, PARP-type"/>
    <property type="match status" value="1"/>
</dbReference>
<feature type="compositionally biased region" description="Basic residues" evidence="6">
    <location>
        <begin position="216"/>
        <end position="226"/>
    </location>
</feature>
<evidence type="ECO:0000256" key="2">
    <source>
        <dbReference type="ARBA" id="ARBA00022723"/>
    </source>
</evidence>
<evidence type="ECO:0000259" key="7">
    <source>
        <dbReference type="PROSITE" id="PS50064"/>
    </source>
</evidence>
<feature type="compositionally biased region" description="Basic residues" evidence="6">
    <location>
        <begin position="115"/>
        <end position="130"/>
    </location>
</feature>
<dbReference type="PROSITE" id="PS50064">
    <property type="entry name" value="ZF_PARP_2"/>
    <property type="match status" value="1"/>
</dbReference>
<dbReference type="InterPro" id="IPR036957">
    <property type="entry name" value="Znf_PARP_sf"/>
</dbReference>
<evidence type="ECO:0000256" key="5">
    <source>
        <dbReference type="ARBA" id="ARBA00023242"/>
    </source>
</evidence>
<gene>
    <name evidence="8" type="ORF">BJX66DRAFT_305589</name>
</gene>
<feature type="compositionally biased region" description="Acidic residues" evidence="6">
    <location>
        <begin position="200"/>
        <end position="211"/>
    </location>
</feature>
<organism evidence="8 9">
    <name type="scientific">Aspergillus keveii</name>
    <dbReference type="NCBI Taxonomy" id="714993"/>
    <lineage>
        <taxon>Eukaryota</taxon>
        <taxon>Fungi</taxon>
        <taxon>Dikarya</taxon>
        <taxon>Ascomycota</taxon>
        <taxon>Pezizomycotina</taxon>
        <taxon>Eurotiomycetes</taxon>
        <taxon>Eurotiomycetidae</taxon>
        <taxon>Eurotiales</taxon>
        <taxon>Aspergillaceae</taxon>
        <taxon>Aspergillus</taxon>
        <taxon>Aspergillus subgen. Nidulantes</taxon>
    </lineage>
</organism>
<feature type="region of interest" description="Disordered" evidence="6">
    <location>
        <begin position="106"/>
        <end position="267"/>
    </location>
</feature>
<keyword evidence="4" id="KW-0862">Zinc</keyword>